<comment type="caution">
    <text evidence="1">The sequence shown here is derived from an EMBL/GenBank/DDBJ whole genome shotgun (WGS) entry which is preliminary data.</text>
</comment>
<proteinExistence type="predicted"/>
<dbReference type="InterPro" id="IPR027443">
    <property type="entry name" value="IPNS-like_sf"/>
</dbReference>
<dbReference type="SUPFAM" id="SSF52540">
    <property type="entry name" value="P-loop containing nucleoside triphosphate hydrolases"/>
    <property type="match status" value="1"/>
</dbReference>
<protein>
    <submittedName>
        <fullName evidence="1">Nad dependent epimerase protein</fullName>
    </submittedName>
</protein>
<gene>
    <name evidence="1" type="ORF">VFPBJ_10333</name>
</gene>
<evidence type="ECO:0000313" key="2">
    <source>
        <dbReference type="Proteomes" id="UP000078240"/>
    </source>
</evidence>
<dbReference type="SUPFAM" id="SSF51197">
    <property type="entry name" value="Clavaminate synthase-like"/>
    <property type="match status" value="1"/>
</dbReference>
<dbReference type="AlphaFoldDB" id="A0A179G110"/>
<dbReference type="EMBL" id="LSBH01000010">
    <property type="protein sequence ID" value="OAQ71554.1"/>
    <property type="molecule type" value="Genomic_DNA"/>
</dbReference>
<dbReference type="InterPro" id="IPR040632">
    <property type="entry name" value="Sulfotransfer_4"/>
</dbReference>
<dbReference type="Gene3D" id="3.40.50.300">
    <property type="entry name" value="P-loop containing nucleotide triphosphate hydrolases"/>
    <property type="match status" value="1"/>
</dbReference>
<evidence type="ECO:0000313" key="1">
    <source>
        <dbReference type="EMBL" id="OAQ71554.1"/>
    </source>
</evidence>
<dbReference type="PANTHER" id="PTHR36978:SF4">
    <property type="entry name" value="P-LOOP CONTAINING NUCLEOSIDE TRIPHOSPHATE HYDROLASE PROTEIN"/>
    <property type="match status" value="1"/>
</dbReference>
<dbReference type="Gene3D" id="2.60.120.330">
    <property type="entry name" value="B-lactam Antibiotic, Isopenicillin N Synthase, Chain"/>
    <property type="match status" value="1"/>
</dbReference>
<dbReference type="InterPro" id="IPR027417">
    <property type="entry name" value="P-loop_NTPase"/>
</dbReference>
<reference evidence="1 2" key="1">
    <citation type="submission" date="2016-01" db="EMBL/GenBank/DDBJ databases">
        <title>Biosynthesis of antibiotic leucinostatins and their inhibition on Phytophthora in bio-control Purpureocillium lilacinum.</title>
        <authorList>
            <person name="Wang G."/>
            <person name="Liu Z."/>
            <person name="Lin R."/>
            <person name="Li E."/>
            <person name="Mao Z."/>
            <person name="Ling J."/>
            <person name="Yin W."/>
            <person name="Xie B."/>
        </authorList>
    </citation>
    <scope>NUCLEOTIDE SEQUENCE [LARGE SCALE GENOMIC DNA]</scope>
    <source>
        <strain evidence="1">PLBJ-1</strain>
    </source>
</reference>
<dbReference type="PANTHER" id="PTHR36978">
    <property type="entry name" value="P-LOOP CONTAINING NUCLEOTIDE TRIPHOSPHATE HYDROLASE"/>
    <property type="match status" value="1"/>
</dbReference>
<dbReference type="Pfam" id="PF17784">
    <property type="entry name" value="Sulfotransfer_4"/>
    <property type="match status" value="1"/>
</dbReference>
<accession>A0A179G110</accession>
<sequence>MAPVQLPDVSTVTAVDLARLIERDDAETTRLVEALESPGYFYLDLRNAPATKAIADQARLMYALSENYFEQPAEIKAEDFRQGQPSWSDRGYKSCETDESYEMSRDELRHKSLPLPISMIKQADLIESFHGHCHEAARVVLARLVDALDTPLLENVHRDSEPSETGLKLISEPSVPLAANVLENKHRDSGTLTMLFYDSWSMQVCLTGDNNDNDEQGRREWVFVPPPPEGCALVHGASSLARLSMASTRATPHSKVGRPPLLVLGLSRTGGTSLSRALATLGYENLYDLDTVANGSPEHAAFWVRAIERKLSGQPGFDGTEAAAFFDGYDGVRNVPAAAFAAEFIESYPTSKVILPTRDVDSWHASCLGTVYQRAVDPILGALALIHSGSRTYATLLRALQRALYRGDFPGYGKTAFAEHQDYVRGRVPAERLLEYRVQQGWGPLCEFLGEPVPAGDFPQSNDRDAFWEGCRARDRRVLRELAVKALLVSGTAVVVAWLLRGVVL</sequence>
<dbReference type="Proteomes" id="UP000078240">
    <property type="component" value="Unassembled WGS sequence"/>
</dbReference>
<name>A0A179G110_PURLI</name>
<organism evidence="1 2">
    <name type="scientific">Purpureocillium lilacinum</name>
    <name type="common">Paecilomyces lilacinus</name>
    <dbReference type="NCBI Taxonomy" id="33203"/>
    <lineage>
        <taxon>Eukaryota</taxon>
        <taxon>Fungi</taxon>
        <taxon>Dikarya</taxon>
        <taxon>Ascomycota</taxon>
        <taxon>Pezizomycotina</taxon>
        <taxon>Sordariomycetes</taxon>
        <taxon>Hypocreomycetidae</taxon>
        <taxon>Hypocreales</taxon>
        <taxon>Ophiocordycipitaceae</taxon>
        <taxon>Purpureocillium</taxon>
    </lineage>
</organism>